<accession>A0AAE1C6C9</accession>
<dbReference type="SUPFAM" id="SSF52047">
    <property type="entry name" value="RNI-like"/>
    <property type="match status" value="1"/>
</dbReference>
<dbReference type="Proteomes" id="UP001274830">
    <property type="component" value="Unassembled WGS sequence"/>
</dbReference>
<evidence type="ECO:0000313" key="1">
    <source>
        <dbReference type="EMBL" id="KAK3679862.1"/>
    </source>
</evidence>
<reference evidence="1" key="1">
    <citation type="submission" date="2023-07" db="EMBL/GenBank/DDBJ databases">
        <title>Black Yeasts Isolated from many extreme environments.</title>
        <authorList>
            <person name="Coleine C."/>
            <person name="Stajich J.E."/>
            <person name="Selbmann L."/>
        </authorList>
    </citation>
    <scope>NUCLEOTIDE SEQUENCE</scope>
    <source>
        <strain evidence="1">CCFEE 5485</strain>
    </source>
</reference>
<name>A0AAE1C6C9_9PEZI</name>
<dbReference type="EMBL" id="JAUTXT010000001">
    <property type="protein sequence ID" value="KAK3679862.1"/>
    <property type="molecule type" value="Genomic_DNA"/>
</dbReference>
<protein>
    <submittedName>
        <fullName evidence="1">Uncharacterized protein</fullName>
    </submittedName>
</protein>
<comment type="caution">
    <text evidence="1">The sequence shown here is derived from an EMBL/GenBank/DDBJ whole genome shotgun (WGS) entry which is preliminary data.</text>
</comment>
<proteinExistence type="predicted"/>
<organism evidence="1 2">
    <name type="scientific">Recurvomyces mirabilis</name>
    <dbReference type="NCBI Taxonomy" id="574656"/>
    <lineage>
        <taxon>Eukaryota</taxon>
        <taxon>Fungi</taxon>
        <taxon>Dikarya</taxon>
        <taxon>Ascomycota</taxon>
        <taxon>Pezizomycotina</taxon>
        <taxon>Dothideomycetes</taxon>
        <taxon>Dothideomycetidae</taxon>
        <taxon>Mycosphaerellales</taxon>
        <taxon>Teratosphaeriaceae</taxon>
        <taxon>Recurvomyces</taxon>
    </lineage>
</organism>
<evidence type="ECO:0000313" key="2">
    <source>
        <dbReference type="Proteomes" id="UP001274830"/>
    </source>
</evidence>
<dbReference type="AlphaFoldDB" id="A0AAE1C6C9"/>
<gene>
    <name evidence="1" type="ORF">LTR78_000238</name>
</gene>
<sequence length="422" mass="48115">MPFCKVIGYMYPGIFPPEVGMVIEDNFNGTDLLVFRQLNSKIRDNFQEKWLDAFFTNRTHVYSYHGLRALLDITKQPTLVREMKEITLCVLDLDHISAPRNNPGQFSKHQKADGRKMLAAWGRQRRSLRRYDTETRFLQDIFFNLQKLGIIVSVRLADEWRDSGDAGNLLRKALGRDTVRTIGTPLDTAQLVKGPCEGPAKTLLESLILTGYPIQQLDLACPYDNTGLTCKSFDLSRRVLSNRGLAFAHLTHLSIKFDPKLFVELPKDIANVATCFRDLPRLRALDIGVAYDKGFMNLQGYIMPMLDCFPLHQIESLTLHGAYATAGEYITMLDRARLSLESLDMCGCDVTAFDCWSGVFRWAQGKMGVLRCLEVRDIGHVFRGIYEYGEKDSRPVCWDGLVKVSQGLRMLSDRPRYQPHEE</sequence>
<keyword evidence="2" id="KW-1185">Reference proteome</keyword>